<dbReference type="Proteomes" id="UP000256650">
    <property type="component" value="Unassembled WGS sequence"/>
</dbReference>
<dbReference type="InterPro" id="IPR019870">
    <property type="entry name" value="Se_metab_YedF"/>
</dbReference>
<keyword evidence="1" id="KW-0808">Transferase</keyword>
<dbReference type="EMBL" id="NXLS01000004">
    <property type="protein sequence ID" value="RDU63050.1"/>
    <property type="molecule type" value="Genomic_DNA"/>
</dbReference>
<sequence>MLKGEKVKKVLLIKDDSIGENSELGRKLILGFLSTMKECNPQPQAIYLLNRGVLLATTNAAGVEVLKSLEAQGIAIFSCQTCLEHFGLLESLKVGQVGNAKATLNALLNAEDAVSL</sequence>
<dbReference type="GO" id="GO:0016740">
    <property type="term" value="F:transferase activity"/>
    <property type="evidence" value="ECO:0007669"/>
    <property type="project" value="UniProtKB-KW"/>
</dbReference>
<dbReference type="NCBIfam" id="TIGR03527">
    <property type="entry name" value="selenium_YedF"/>
    <property type="match status" value="1"/>
</dbReference>
<dbReference type="AlphaFoldDB" id="A0A3D8ID84"/>
<proteinExistence type="predicted"/>
<gene>
    <name evidence="1" type="primary">yedF</name>
    <name evidence="1" type="ORF">CQA43_05390</name>
</gene>
<dbReference type="OrthoDB" id="9801500at2"/>
<evidence type="ECO:0000313" key="1">
    <source>
        <dbReference type="EMBL" id="RDU63050.1"/>
    </source>
</evidence>
<keyword evidence="2" id="KW-1185">Reference proteome</keyword>
<reference evidence="1 2" key="1">
    <citation type="submission" date="2018-04" db="EMBL/GenBank/DDBJ databases">
        <title>Novel Campyloabacter and Helicobacter Species and Strains.</title>
        <authorList>
            <person name="Mannion A.J."/>
            <person name="Shen Z."/>
            <person name="Fox J.G."/>
        </authorList>
    </citation>
    <scope>NUCLEOTIDE SEQUENCE [LARGE SCALE GENOMIC DNA]</scope>
    <source>
        <strain evidence="1 2">MIT 99-5101</strain>
    </source>
</reference>
<accession>A0A3D8ID84</accession>
<name>A0A3D8ID84_9HELI</name>
<comment type="caution">
    <text evidence="1">The sequence shown here is derived from an EMBL/GenBank/DDBJ whole genome shotgun (WGS) entry which is preliminary data.</text>
</comment>
<dbReference type="InterPro" id="IPR003787">
    <property type="entry name" value="Sulphur_relay_DsrE/F-like"/>
</dbReference>
<organism evidence="1 2">
    <name type="scientific">Helicobacter ganmani</name>
    <dbReference type="NCBI Taxonomy" id="60246"/>
    <lineage>
        <taxon>Bacteria</taxon>
        <taxon>Pseudomonadati</taxon>
        <taxon>Campylobacterota</taxon>
        <taxon>Epsilonproteobacteria</taxon>
        <taxon>Campylobacterales</taxon>
        <taxon>Helicobacteraceae</taxon>
        <taxon>Helicobacter</taxon>
    </lineage>
</organism>
<dbReference type="InterPro" id="IPR027396">
    <property type="entry name" value="DsrEFH-like"/>
</dbReference>
<dbReference type="SUPFAM" id="SSF75169">
    <property type="entry name" value="DsrEFH-like"/>
    <property type="match status" value="1"/>
</dbReference>
<protein>
    <submittedName>
        <fullName evidence="1">Sulfurtransferase-like selenium metabolism protein YedF</fullName>
    </submittedName>
</protein>
<dbReference type="Pfam" id="PF02635">
    <property type="entry name" value="DsrE"/>
    <property type="match status" value="1"/>
</dbReference>
<evidence type="ECO:0000313" key="2">
    <source>
        <dbReference type="Proteomes" id="UP000256650"/>
    </source>
</evidence>